<dbReference type="AlphaFoldDB" id="A0A9P5PUW0"/>
<evidence type="ECO:0000313" key="4">
    <source>
        <dbReference type="Proteomes" id="UP000772434"/>
    </source>
</evidence>
<gene>
    <name evidence="3" type="ORF">BDP27DRAFT_1403261</name>
</gene>
<keyword evidence="2" id="KW-0472">Membrane</keyword>
<dbReference type="Proteomes" id="UP000772434">
    <property type="component" value="Unassembled WGS sequence"/>
</dbReference>
<feature type="transmembrane region" description="Helical" evidence="2">
    <location>
        <begin position="48"/>
        <end position="71"/>
    </location>
</feature>
<reference evidence="3" key="1">
    <citation type="submission" date="2020-11" db="EMBL/GenBank/DDBJ databases">
        <authorList>
            <consortium name="DOE Joint Genome Institute"/>
            <person name="Ahrendt S."/>
            <person name="Riley R."/>
            <person name="Andreopoulos W."/>
            <person name="Labutti K."/>
            <person name="Pangilinan J."/>
            <person name="Ruiz-Duenas F.J."/>
            <person name="Barrasa J.M."/>
            <person name="Sanchez-Garcia M."/>
            <person name="Camarero S."/>
            <person name="Miyauchi S."/>
            <person name="Serrano A."/>
            <person name="Linde D."/>
            <person name="Babiker R."/>
            <person name="Drula E."/>
            <person name="Ayuso-Fernandez I."/>
            <person name="Pacheco R."/>
            <person name="Padilla G."/>
            <person name="Ferreira P."/>
            <person name="Barriuso J."/>
            <person name="Kellner H."/>
            <person name="Castanera R."/>
            <person name="Alfaro M."/>
            <person name="Ramirez L."/>
            <person name="Pisabarro A.G."/>
            <person name="Kuo A."/>
            <person name="Tritt A."/>
            <person name="Lipzen A."/>
            <person name="He G."/>
            <person name="Yan M."/>
            <person name="Ng V."/>
            <person name="Cullen D."/>
            <person name="Martin F."/>
            <person name="Rosso M.-N."/>
            <person name="Henrissat B."/>
            <person name="Hibbett D."/>
            <person name="Martinez A.T."/>
            <person name="Grigoriev I.V."/>
        </authorList>
    </citation>
    <scope>NUCLEOTIDE SEQUENCE</scope>
    <source>
        <strain evidence="3">AH 40177</strain>
    </source>
</reference>
<organism evidence="3 4">
    <name type="scientific">Rhodocollybia butyracea</name>
    <dbReference type="NCBI Taxonomy" id="206335"/>
    <lineage>
        <taxon>Eukaryota</taxon>
        <taxon>Fungi</taxon>
        <taxon>Dikarya</taxon>
        <taxon>Basidiomycota</taxon>
        <taxon>Agaricomycotina</taxon>
        <taxon>Agaricomycetes</taxon>
        <taxon>Agaricomycetidae</taxon>
        <taxon>Agaricales</taxon>
        <taxon>Marasmiineae</taxon>
        <taxon>Omphalotaceae</taxon>
        <taxon>Rhodocollybia</taxon>
    </lineage>
</organism>
<evidence type="ECO:0000256" key="2">
    <source>
        <dbReference type="SAM" id="Phobius"/>
    </source>
</evidence>
<protein>
    <submittedName>
        <fullName evidence="3">Uncharacterized protein</fullName>
    </submittedName>
</protein>
<feature type="transmembrane region" description="Helical" evidence="2">
    <location>
        <begin position="131"/>
        <end position="151"/>
    </location>
</feature>
<feature type="region of interest" description="Disordered" evidence="1">
    <location>
        <begin position="297"/>
        <end position="316"/>
    </location>
</feature>
<proteinExistence type="predicted"/>
<keyword evidence="2" id="KW-1133">Transmembrane helix</keyword>
<comment type="caution">
    <text evidence="3">The sequence shown here is derived from an EMBL/GenBank/DDBJ whole genome shotgun (WGS) entry which is preliminary data.</text>
</comment>
<name>A0A9P5PUW0_9AGAR</name>
<evidence type="ECO:0000313" key="3">
    <source>
        <dbReference type="EMBL" id="KAF9068420.1"/>
    </source>
</evidence>
<dbReference type="OrthoDB" id="3020506at2759"/>
<accession>A0A9P5PUW0</accession>
<keyword evidence="2" id="KW-0812">Transmembrane</keyword>
<feature type="transmembrane region" description="Helical" evidence="2">
    <location>
        <begin position="83"/>
        <end position="106"/>
    </location>
</feature>
<dbReference type="PROSITE" id="PS51257">
    <property type="entry name" value="PROKAR_LIPOPROTEIN"/>
    <property type="match status" value="1"/>
</dbReference>
<keyword evidence="4" id="KW-1185">Reference proteome</keyword>
<dbReference type="EMBL" id="JADNRY010000061">
    <property type="protein sequence ID" value="KAF9068420.1"/>
    <property type="molecule type" value="Genomic_DNA"/>
</dbReference>
<sequence>MHIRFGAAVLGLVATGCDIALTMRGEVQYIWRIWLDGATEQVSEPHCRIMMIFRLLTFSTMLMFLELVLVLRVYALYGQSRAVGIFLSLLLMSRIASSTYCVYNHVLRSPEKFEYTSHCVGSVNFDDARSLVWVLSCGILIVQLVIIALAMKRTVWDFRRYSHSLFSILNKDGLKVFGAIVCSSGCDDRDLGEERSDAIFFHISHFHIINFCCGPEKLGEPSNITKFVLLLNTMCRRKKASGIQIEEDPGFREGGASDFRRKLMGVCVAGNLEEMPAPTHSLTCNWRQRYGQGCGRKGSGTIGSQESSEKTSSDASLRKAGTLKAFSHSVGLLSVTVHKDI</sequence>
<evidence type="ECO:0000256" key="1">
    <source>
        <dbReference type="SAM" id="MobiDB-lite"/>
    </source>
</evidence>